<feature type="transmembrane region" description="Helical" evidence="2">
    <location>
        <begin position="230"/>
        <end position="251"/>
    </location>
</feature>
<evidence type="ECO:0008006" key="5">
    <source>
        <dbReference type="Google" id="ProtNLM"/>
    </source>
</evidence>
<sequence length="482" mass="50188">MIGGRGRKDAAVPVVDDPAELATALGREREVAAARRRHELERERAEAGHGRDRADLAEAARLAELERAERAEDAAASVGLARLYRQARAAGERTRITSEMARSGEARALRLERLRRRNLLVLVPLLIGFGVWSTTGVQQGAARLMAVDMHSPVWWVLWGLEGLLIGLVCWVIICRAVLGAAGGRLDASEGPGRANRPGFGDAEKVAAGALTVSVFLNLVAAVPAELSASAGWWAVPGAMFAHLIGPVGAAVTAHLIGVVDKAITGADPWTGQDGRPVPLLAEMDLAVPALMTAAPALDTPAENTPQDAPGNTPVTVPAPPVWPVPCEGRRVLPVVARPAENGRPAAPRTGGDRREDRAAGTARRSRPNRGKRVPEAAKPAPVRPTDDELTARLAGLLEAGDAERTVRSAMRALGVGYERARRVLDGLPENAAENTGEGAGAWALAPGRSGPVLLTSPDVPAALAVADADGQAARAAGTAVAS</sequence>
<geneLocation type="plasmid" evidence="3 4">
    <name>pAGRA3207_1</name>
</geneLocation>
<dbReference type="Proteomes" id="UP001049518">
    <property type="component" value="Plasmid pAGRA3207_1"/>
</dbReference>
<name>A0ABX8RAT2_9ACTN</name>
<dbReference type="EMBL" id="CP059573">
    <property type="protein sequence ID" value="QXJ27067.1"/>
    <property type="molecule type" value="Genomic_DNA"/>
</dbReference>
<accession>A0ABX8RAT2</accession>
<feature type="region of interest" description="Disordered" evidence="1">
    <location>
        <begin position="335"/>
        <end position="384"/>
    </location>
</feature>
<evidence type="ECO:0000256" key="1">
    <source>
        <dbReference type="SAM" id="MobiDB-lite"/>
    </source>
</evidence>
<feature type="transmembrane region" description="Helical" evidence="2">
    <location>
        <begin position="119"/>
        <end position="135"/>
    </location>
</feature>
<organism evidence="3 4">
    <name type="scientific">Actinomadura graeca</name>
    <dbReference type="NCBI Taxonomy" id="2750812"/>
    <lineage>
        <taxon>Bacteria</taxon>
        <taxon>Bacillati</taxon>
        <taxon>Actinomycetota</taxon>
        <taxon>Actinomycetes</taxon>
        <taxon>Streptosporangiales</taxon>
        <taxon>Thermomonosporaceae</taxon>
        <taxon>Actinomadura</taxon>
    </lineage>
</organism>
<keyword evidence="3" id="KW-0614">Plasmid</keyword>
<feature type="transmembrane region" description="Helical" evidence="2">
    <location>
        <begin position="205"/>
        <end position="224"/>
    </location>
</feature>
<proteinExistence type="predicted"/>
<keyword evidence="4" id="KW-1185">Reference proteome</keyword>
<keyword evidence="2" id="KW-0472">Membrane</keyword>
<evidence type="ECO:0000313" key="3">
    <source>
        <dbReference type="EMBL" id="QXJ27067.1"/>
    </source>
</evidence>
<evidence type="ECO:0000256" key="2">
    <source>
        <dbReference type="SAM" id="Phobius"/>
    </source>
</evidence>
<gene>
    <name evidence="3" type="ORF">AGRA3207_007865</name>
</gene>
<dbReference type="RefSeq" id="WP_231336554.1">
    <property type="nucleotide sequence ID" value="NZ_CP059573.1"/>
</dbReference>
<protein>
    <recommendedName>
        <fullName evidence="5">DUF2637 domain-containing protein</fullName>
    </recommendedName>
</protein>
<keyword evidence="2" id="KW-0812">Transmembrane</keyword>
<reference evidence="3" key="1">
    <citation type="submission" date="2020-07" db="EMBL/GenBank/DDBJ databases">
        <authorList>
            <person name="Tarantini F.S."/>
            <person name="Hong K.W."/>
            <person name="Chan K.G."/>
        </authorList>
    </citation>
    <scope>NUCLEOTIDE SEQUENCE</scope>
    <source>
        <strain evidence="3">32-07</strain>
        <plasmid evidence="3">pAGRA3207_1</plasmid>
    </source>
</reference>
<keyword evidence="2" id="KW-1133">Transmembrane helix</keyword>
<feature type="transmembrane region" description="Helical" evidence="2">
    <location>
        <begin position="155"/>
        <end position="178"/>
    </location>
</feature>
<evidence type="ECO:0000313" key="4">
    <source>
        <dbReference type="Proteomes" id="UP001049518"/>
    </source>
</evidence>